<organism evidence="1 2">
    <name type="scientific">Funneliformis caledonium</name>
    <dbReference type="NCBI Taxonomy" id="1117310"/>
    <lineage>
        <taxon>Eukaryota</taxon>
        <taxon>Fungi</taxon>
        <taxon>Fungi incertae sedis</taxon>
        <taxon>Mucoromycota</taxon>
        <taxon>Glomeromycotina</taxon>
        <taxon>Glomeromycetes</taxon>
        <taxon>Glomerales</taxon>
        <taxon>Glomeraceae</taxon>
        <taxon>Funneliformis</taxon>
    </lineage>
</organism>
<name>A0A9N8YSA9_9GLOM</name>
<dbReference type="Proteomes" id="UP000789570">
    <property type="component" value="Unassembled WGS sequence"/>
</dbReference>
<keyword evidence="2" id="KW-1185">Reference proteome</keyword>
<reference evidence="1" key="1">
    <citation type="submission" date="2021-06" db="EMBL/GenBank/DDBJ databases">
        <authorList>
            <person name="Kallberg Y."/>
            <person name="Tangrot J."/>
            <person name="Rosling A."/>
        </authorList>
    </citation>
    <scope>NUCLEOTIDE SEQUENCE</scope>
    <source>
        <strain evidence="1">UK204</strain>
    </source>
</reference>
<comment type="caution">
    <text evidence="1">The sequence shown here is derived from an EMBL/GenBank/DDBJ whole genome shotgun (WGS) entry which is preliminary data.</text>
</comment>
<evidence type="ECO:0000313" key="2">
    <source>
        <dbReference type="Proteomes" id="UP000789570"/>
    </source>
</evidence>
<gene>
    <name evidence="1" type="ORF">FCALED_LOCUS837</name>
</gene>
<accession>A0A9N8YSA9</accession>
<proteinExistence type="predicted"/>
<feature type="non-terminal residue" evidence="1">
    <location>
        <position position="1"/>
    </location>
</feature>
<protein>
    <submittedName>
        <fullName evidence="1">7599_t:CDS:1</fullName>
    </submittedName>
</protein>
<dbReference type="AlphaFoldDB" id="A0A9N8YSA9"/>
<sequence>ADPEPIPSVTAIIIWSGEPPSAKLPSAYASKNGQHLARINYCAHDDK</sequence>
<dbReference type="EMBL" id="CAJVPQ010000092">
    <property type="protein sequence ID" value="CAG8445124.1"/>
    <property type="molecule type" value="Genomic_DNA"/>
</dbReference>
<evidence type="ECO:0000313" key="1">
    <source>
        <dbReference type="EMBL" id="CAG8445124.1"/>
    </source>
</evidence>